<keyword evidence="7" id="KW-0067">ATP-binding</keyword>
<dbReference type="PANTHER" id="PTHR43065:SF10">
    <property type="entry name" value="PEROXIDE STRESS-ACTIVATED HISTIDINE KINASE MAK3"/>
    <property type="match status" value="1"/>
</dbReference>
<evidence type="ECO:0000259" key="9">
    <source>
        <dbReference type="PROSITE" id="PS50109"/>
    </source>
</evidence>
<evidence type="ECO:0000313" key="10">
    <source>
        <dbReference type="EMBL" id="SEP14335.1"/>
    </source>
</evidence>
<proteinExistence type="predicted"/>
<dbReference type="CDD" id="cd00082">
    <property type="entry name" value="HisKA"/>
    <property type="match status" value="1"/>
</dbReference>
<organism evidence="10 11">
    <name type="scientific">Propionispora vibrioides</name>
    <dbReference type="NCBI Taxonomy" id="112903"/>
    <lineage>
        <taxon>Bacteria</taxon>
        <taxon>Bacillati</taxon>
        <taxon>Bacillota</taxon>
        <taxon>Negativicutes</taxon>
        <taxon>Selenomonadales</taxon>
        <taxon>Sporomusaceae</taxon>
        <taxon>Propionispora</taxon>
    </lineage>
</organism>
<sequence length="360" mass="40479">MVPEFSSRHMDELIRLRQIYNLCPVAILELDTEGILVGANKTFRDIFYPEYTIEQLRGKGPDFLKETTGIDWVGSPSYLASQGTEISNLPYEFRGRTLLLNAVPLWDGTGEIIGSLTINQDITKYEQERMEHEKALAMLDRINLISELVMGVAHEIRNPLTVIKGYLQIMEKRSTSVMGDQLKVVLSELERVEQLISNFLSLSNNKATKQAPTQINSIIKHIVPMILSEANMHCIEIETRLDENLPLILLDEKEITQLILNLLKNGIEAIEQQGVIIVETSRNEDSVCLVVSDSGCGINKEYLDKIFDPFFTTKDNGTGLGLSVCMGIVRRHEGTLEVLSQKNQETKFIITIPIKGKCSA</sequence>
<evidence type="ECO:0000256" key="5">
    <source>
        <dbReference type="ARBA" id="ARBA00022741"/>
    </source>
</evidence>
<evidence type="ECO:0000256" key="3">
    <source>
        <dbReference type="ARBA" id="ARBA00022553"/>
    </source>
</evidence>
<dbReference type="GO" id="GO:0000155">
    <property type="term" value="F:phosphorelay sensor kinase activity"/>
    <property type="evidence" value="ECO:0007669"/>
    <property type="project" value="InterPro"/>
</dbReference>
<evidence type="ECO:0000256" key="1">
    <source>
        <dbReference type="ARBA" id="ARBA00000085"/>
    </source>
</evidence>
<keyword evidence="6" id="KW-0418">Kinase</keyword>
<keyword evidence="8" id="KW-0902">Two-component regulatory system</keyword>
<dbReference type="InterPro" id="IPR003594">
    <property type="entry name" value="HATPase_dom"/>
</dbReference>
<keyword evidence="4" id="KW-0808">Transferase</keyword>
<evidence type="ECO:0000256" key="2">
    <source>
        <dbReference type="ARBA" id="ARBA00012438"/>
    </source>
</evidence>
<dbReference type="InterPro" id="IPR004358">
    <property type="entry name" value="Sig_transdc_His_kin-like_C"/>
</dbReference>
<dbReference type="Gene3D" id="3.30.565.10">
    <property type="entry name" value="Histidine kinase-like ATPase, C-terminal domain"/>
    <property type="match status" value="1"/>
</dbReference>
<dbReference type="RefSeq" id="WP_091746863.1">
    <property type="nucleotide sequence ID" value="NZ_FODY01000011.1"/>
</dbReference>
<keyword evidence="11" id="KW-1185">Reference proteome</keyword>
<accession>A0A1H8VG16</accession>
<dbReference type="OrthoDB" id="9759607at2"/>
<dbReference type="Pfam" id="PF02518">
    <property type="entry name" value="HATPase_c"/>
    <property type="match status" value="1"/>
</dbReference>
<evidence type="ECO:0000256" key="6">
    <source>
        <dbReference type="ARBA" id="ARBA00022777"/>
    </source>
</evidence>
<reference evidence="10 11" key="1">
    <citation type="submission" date="2016-10" db="EMBL/GenBank/DDBJ databases">
        <authorList>
            <person name="de Groot N.N."/>
        </authorList>
    </citation>
    <scope>NUCLEOTIDE SEQUENCE [LARGE SCALE GENOMIC DNA]</scope>
    <source>
        <strain evidence="10 11">DSM 13305</strain>
    </source>
</reference>
<dbReference type="PANTHER" id="PTHR43065">
    <property type="entry name" value="SENSOR HISTIDINE KINASE"/>
    <property type="match status" value="1"/>
</dbReference>
<dbReference type="PROSITE" id="PS50109">
    <property type="entry name" value="HIS_KIN"/>
    <property type="match status" value="1"/>
</dbReference>
<dbReference type="AlphaFoldDB" id="A0A1H8VG16"/>
<dbReference type="GO" id="GO:0005524">
    <property type="term" value="F:ATP binding"/>
    <property type="evidence" value="ECO:0007669"/>
    <property type="project" value="UniProtKB-KW"/>
</dbReference>
<dbReference type="EC" id="2.7.13.3" evidence="2"/>
<dbReference type="PRINTS" id="PR00344">
    <property type="entry name" value="BCTRLSENSOR"/>
</dbReference>
<dbReference type="Gene3D" id="3.30.450.20">
    <property type="entry name" value="PAS domain"/>
    <property type="match status" value="1"/>
</dbReference>
<dbReference type="Proteomes" id="UP000198847">
    <property type="component" value="Unassembled WGS sequence"/>
</dbReference>
<dbReference type="SMART" id="SM00387">
    <property type="entry name" value="HATPase_c"/>
    <property type="match status" value="1"/>
</dbReference>
<dbReference type="Pfam" id="PF00512">
    <property type="entry name" value="HisKA"/>
    <property type="match status" value="1"/>
</dbReference>
<dbReference type="SUPFAM" id="SSF55785">
    <property type="entry name" value="PYP-like sensor domain (PAS domain)"/>
    <property type="match status" value="1"/>
</dbReference>
<dbReference type="InterPro" id="IPR005467">
    <property type="entry name" value="His_kinase_dom"/>
</dbReference>
<keyword evidence="3" id="KW-0597">Phosphoprotein</keyword>
<dbReference type="InterPro" id="IPR036097">
    <property type="entry name" value="HisK_dim/P_sf"/>
</dbReference>
<dbReference type="STRING" id="112903.SAMN04490178_11172"/>
<dbReference type="Gene3D" id="1.10.287.130">
    <property type="match status" value="1"/>
</dbReference>
<dbReference type="InterPro" id="IPR003661">
    <property type="entry name" value="HisK_dim/P_dom"/>
</dbReference>
<protein>
    <recommendedName>
        <fullName evidence="2">histidine kinase</fullName>
        <ecNumber evidence="2">2.7.13.3</ecNumber>
    </recommendedName>
</protein>
<dbReference type="EMBL" id="FODY01000011">
    <property type="protein sequence ID" value="SEP14335.1"/>
    <property type="molecule type" value="Genomic_DNA"/>
</dbReference>
<dbReference type="InterPro" id="IPR036890">
    <property type="entry name" value="HATPase_C_sf"/>
</dbReference>
<evidence type="ECO:0000256" key="8">
    <source>
        <dbReference type="ARBA" id="ARBA00023012"/>
    </source>
</evidence>
<dbReference type="SMART" id="SM00388">
    <property type="entry name" value="HisKA"/>
    <property type="match status" value="1"/>
</dbReference>
<gene>
    <name evidence="10" type="ORF">SAMN04490178_11172</name>
</gene>
<evidence type="ECO:0000256" key="7">
    <source>
        <dbReference type="ARBA" id="ARBA00022840"/>
    </source>
</evidence>
<dbReference type="InterPro" id="IPR035965">
    <property type="entry name" value="PAS-like_dom_sf"/>
</dbReference>
<comment type="catalytic activity">
    <reaction evidence="1">
        <text>ATP + protein L-histidine = ADP + protein N-phospho-L-histidine.</text>
        <dbReference type="EC" id="2.7.13.3"/>
    </reaction>
</comment>
<keyword evidence="5" id="KW-0547">Nucleotide-binding</keyword>
<evidence type="ECO:0000256" key="4">
    <source>
        <dbReference type="ARBA" id="ARBA00022679"/>
    </source>
</evidence>
<evidence type="ECO:0000313" key="11">
    <source>
        <dbReference type="Proteomes" id="UP000198847"/>
    </source>
</evidence>
<dbReference type="SUPFAM" id="SSF55874">
    <property type="entry name" value="ATPase domain of HSP90 chaperone/DNA topoisomerase II/histidine kinase"/>
    <property type="match status" value="1"/>
</dbReference>
<dbReference type="SUPFAM" id="SSF47384">
    <property type="entry name" value="Homodimeric domain of signal transducing histidine kinase"/>
    <property type="match status" value="1"/>
</dbReference>
<feature type="domain" description="Histidine kinase" evidence="9">
    <location>
        <begin position="151"/>
        <end position="356"/>
    </location>
</feature>
<name>A0A1H8VG16_9FIRM</name>